<dbReference type="Gene3D" id="1.10.1220.10">
    <property type="entry name" value="Met repressor-like"/>
    <property type="match status" value="1"/>
</dbReference>
<evidence type="ECO:0000313" key="3">
    <source>
        <dbReference type="Proteomes" id="UP000503004"/>
    </source>
</evidence>
<accession>A0A858Q619</accession>
<dbReference type="InterPro" id="IPR013321">
    <property type="entry name" value="Arc_rbn_hlx_hlx"/>
</dbReference>
<name>A0A858Q619_9GAMM</name>
<dbReference type="EMBL" id="CP046565">
    <property type="protein sequence ID" value="QJD29298.1"/>
    <property type="molecule type" value="Genomic_DNA"/>
</dbReference>
<dbReference type="RefSeq" id="WP_169602590.1">
    <property type="nucleotide sequence ID" value="NZ_CP046565.1"/>
</dbReference>
<dbReference type="AlphaFoldDB" id="A0A858Q619"/>
<dbReference type="SUPFAM" id="SSF47598">
    <property type="entry name" value="Ribbon-helix-helix"/>
    <property type="match status" value="1"/>
</dbReference>
<reference evidence="3" key="1">
    <citation type="submission" date="2019-12" db="EMBL/GenBank/DDBJ databases">
        <authorList>
            <person name="Awala S.I."/>
            <person name="Rhee S.K."/>
        </authorList>
    </citation>
    <scope>NUCLEOTIDE SEQUENCE [LARGE SCALE GENOMIC DNA]</scope>
    <source>
        <strain evidence="3">IM1</strain>
    </source>
</reference>
<dbReference type="KEGG" id="metu:GNH96_04515"/>
<dbReference type="Proteomes" id="UP000503004">
    <property type="component" value="Chromosome"/>
</dbReference>
<dbReference type="Pfam" id="PF01402">
    <property type="entry name" value="RHH_1"/>
    <property type="match status" value="1"/>
</dbReference>
<evidence type="ECO:0000313" key="2">
    <source>
        <dbReference type="EMBL" id="QJD29298.1"/>
    </source>
</evidence>
<proteinExistence type="predicted"/>
<dbReference type="InterPro" id="IPR010985">
    <property type="entry name" value="Ribbon_hlx_hlx"/>
</dbReference>
<dbReference type="GO" id="GO:0006355">
    <property type="term" value="P:regulation of DNA-templated transcription"/>
    <property type="evidence" value="ECO:0007669"/>
    <property type="project" value="InterPro"/>
</dbReference>
<dbReference type="CDD" id="cd22233">
    <property type="entry name" value="RHH_CopAso-like"/>
    <property type="match status" value="1"/>
</dbReference>
<feature type="domain" description="Ribbon-helix-helix protein CopG" evidence="1">
    <location>
        <begin position="7"/>
        <end position="43"/>
    </location>
</feature>
<evidence type="ECO:0000259" key="1">
    <source>
        <dbReference type="Pfam" id="PF01402"/>
    </source>
</evidence>
<gene>
    <name evidence="2" type="ORF">GNH96_04515</name>
</gene>
<organism evidence="2 3">
    <name type="scientific">Methylococcus geothermalis</name>
    <dbReference type="NCBI Taxonomy" id="2681310"/>
    <lineage>
        <taxon>Bacteria</taxon>
        <taxon>Pseudomonadati</taxon>
        <taxon>Pseudomonadota</taxon>
        <taxon>Gammaproteobacteria</taxon>
        <taxon>Methylococcales</taxon>
        <taxon>Methylococcaceae</taxon>
        <taxon>Methylococcus</taxon>
    </lineage>
</organism>
<keyword evidence="3" id="KW-1185">Reference proteome</keyword>
<sequence>MTTTMGIKLDEETRARLRALGAARQRSAHWLMREAIREYLDREEAIERRNAEADGAWDEYKRTGQFVSDEAMTAWLDTWGTDKEGPCPDLEPRR</sequence>
<dbReference type="InterPro" id="IPR002145">
    <property type="entry name" value="CopG"/>
</dbReference>
<protein>
    <submittedName>
        <fullName evidence="2">Ribbon-helix-helix protein, CopG family</fullName>
    </submittedName>
</protein>